<gene>
    <name evidence="3" type="ORF">RCC_06292</name>
</gene>
<evidence type="ECO:0008006" key="5">
    <source>
        <dbReference type="Google" id="ProtNLM"/>
    </source>
</evidence>
<dbReference type="STRING" id="112498.A0A2D3USS5"/>
<dbReference type="GeneID" id="35601431"/>
<dbReference type="AlphaFoldDB" id="A0A2D3USS5"/>
<sequence>MVATRNHPKPFPDPPAPTESPSKASPTKRVTRTSTASTSSLTEETLPSPPRPRTTVSRRSEWTHTPSNLALFWLAVSLPLVIWDMGYVLLRPHSMPGGWLHKPLWGPYELYGRVDYVYGIQAWETHSGWTAAQTYFNVLETAAYLVYLGIVYAYGEPEAVQGRGAPDKKSMGRFKKLSESRTLSGRVAIYAVLLGYSTTFLTFSKTVLYWLLEACSGWANIGHNDWASLFFLWIVPNGAWIVFPLYLSYVFGQEIIQGLDIATGGSKKAK</sequence>
<evidence type="ECO:0000256" key="2">
    <source>
        <dbReference type="SAM" id="Phobius"/>
    </source>
</evidence>
<keyword evidence="2" id="KW-0812">Transmembrane</keyword>
<feature type="region of interest" description="Disordered" evidence="1">
    <location>
        <begin position="1"/>
        <end position="60"/>
    </location>
</feature>
<accession>A0A2D3USS5</accession>
<feature type="compositionally biased region" description="Pro residues" evidence="1">
    <location>
        <begin position="9"/>
        <end position="18"/>
    </location>
</feature>
<proteinExistence type="predicted"/>
<feature type="transmembrane region" description="Helical" evidence="2">
    <location>
        <begin position="70"/>
        <end position="90"/>
    </location>
</feature>
<reference evidence="3 4" key="1">
    <citation type="submission" date="2016-03" db="EMBL/GenBank/DDBJ databases">
        <authorList>
            <person name="Ploux O."/>
        </authorList>
    </citation>
    <scope>NUCLEOTIDE SEQUENCE [LARGE SCALE GENOMIC DNA]</scope>
    <source>
        <strain evidence="3 4">URUG2</strain>
    </source>
</reference>
<dbReference type="OrthoDB" id="60858at2759"/>
<dbReference type="PANTHER" id="PTHR37919:SF2">
    <property type="entry name" value="EXPERA DOMAIN-CONTAINING PROTEIN"/>
    <property type="match status" value="1"/>
</dbReference>
<evidence type="ECO:0000256" key="1">
    <source>
        <dbReference type="SAM" id="MobiDB-lite"/>
    </source>
</evidence>
<evidence type="ECO:0000313" key="3">
    <source>
        <dbReference type="EMBL" id="CZT20432.1"/>
    </source>
</evidence>
<feature type="transmembrane region" description="Helical" evidence="2">
    <location>
        <begin position="230"/>
        <end position="251"/>
    </location>
</feature>
<keyword evidence="2" id="KW-1133">Transmembrane helix</keyword>
<protein>
    <recommendedName>
        <fullName evidence="5">C6 transcription factor</fullName>
    </recommendedName>
</protein>
<dbReference type="PANTHER" id="PTHR37919">
    <property type="entry name" value="PROTEIN CBG05606"/>
    <property type="match status" value="1"/>
</dbReference>
<dbReference type="RefSeq" id="XP_023627321.1">
    <property type="nucleotide sequence ID" value="XM_023771553.1"/>
</dbReference>
<keyword evidence="2" id="KW-0472">Membrane</keyword>
<organism evidence="3 4">
    <name type="scientific">Ramularia collo-cygni</name>
    <dbReference type="NCBI Taxonomy" id="112498"/>
    <lineage>
        <taxon>Eukaryota</taxon>
        <taxon>Fungi</taxon>
        <taxon>Dikarya</taxon>
        <taxon>Ascomycota</taxon>
        <taxon>Pezizomycotina</taxon>
        <taxon>Dothideomycetes</taxon>
        <taxon>Dothideomycetidae</taxon>
        <taxon>Mycosphaerellales</taxon>
        <taxon>Mycosphaerellaceae</taxon>
        <taxon>Ramularia</taxon>
    </lineage>
</organism>
<evidence type="ECO:0000313" key="4">
    <source>
        <dbReference type="Proteomes" id="UP000225277"/>
    </source>
</evidence>
<dbReference type="EMBL" id="FJUY01000009">
    <property type="protein sequence ID" value="CZT20432.1"/>
    <property type="molecule type" value="Genomic_DNA"/>
</dbReference>
<dbReference type="Proteomes" id="UP000225277">
    <property type="component" value="Unassembled WGS sequence"/>
</dbReference>
<feature type="transmembrane region" description="Helical" evidence="2">
    <location>
        <begin position="187"/>
        <end position="210"/>
    </location>
</feature>
<name>A0A2D3USS5_9PEZI</name>
<feature type="compositionally biased region" description="Low complexity" evidence="1">
    <location>
        <begin position="33"/>
        <end position="46"/>
    </location>
</feature>
<keyword evidence="4" id="KW-1185">Reference proteome</keyword>